<comment type="subcellular location">
    <subcellularLocation>
        <location evidence="9">Cell membrane</location>
        <topology evidence="9">Peripheral membrane protein</topology>
    </subcellularLocation>
</comment>
<feature type="binding site" evidence="9">
    <location>
        <position position="179"/>
    </location>
    <ligand>
        <name>Fe cation</name>
        <dbReference type="ChEBI" id="CHEBI:24875"/>
        <label>2</label>
    </ligand>
</feature>
<evidence type="ECO:0000256" key="3">
    <source>
        <dbReference type="ARBA" id="ARBA00022688"/>
    </source>
</evidence>
<evidence type="ECO:0000256" key="2">
    <source>
        <dbReference type="ARBA" id="ARBA00022475"/>
    </source>
</evidence>
<dbReference type="AlphaFoldDB" id="A0A1R4EFY7"/>
<comment type="catalytic activity">
    <reaction evidence="9">
        <text>a 5-methoxy-2-methyl-3-(all-trans-polyprenyl)benzene-1,4-diol + AH2 + O2 = a 3-demethylubiquinol + A + H2O</text>
        <dbReference type="Rhea" id="RHEA:50908"/>
        <dbReference type="Rhea" id="RHEA-COMP:10859"/>
        <dbReference type="Rhea" id="RHEA-COMP:10914"/>
        <dbReference type="ChEBI" id="CHEBI:13193"/>
        <dbReference type="ChEBI" id="CHEBI:15377"/>
        <dbReference type="ChEBI" id="CHEBI:15379"/>
        <dbReference type="ChEBI" id="CHEBI:17499"/>
        <dbReference type="ChEBI" id="CHEBI:84167"/>
        <dbReference type="ChEBI" id="CHEBI:84422"/>
        <dbReference type="EC" id="1.14.99.60"/>
    </reaction>
</comment>
<dbReference type="UniPathway" id="UPA00232"/>
<dbReference type="PANTHER" id="PTHR11237">
    <property type="entry name" value="COENZYME Q10 BIOSYNTHESIS PROTEIN 7"/>
    <property type="match status" value="1"/>
</dbReference>
<evidence type="ECO:0000313" key="11">
    <source>
        <dbReference type="Proteomes" id="UP000188169"/>
    </source>
</evidence>
<evidence type="ECO:0000256" key="8">
    <source>
        <dbReference type="ARBA" id="ARBA00023136"/>
    </source>
</evidence>
<sequence length="213" mass="23697">MSKHLSIIDRAIVGFDSSLRSIIPHSNQTARPLPVSSDEMPELSINESRHVAGLMRINHTGEVCAQGLYHGQAFTAKDNQVKQAMQHSADEEIDHLVWCETRLDELGSHPSVFTPVWYGLSFGLGAIAGLISDEFSLGFVAETEAQVSEHLQEHIDLLPEQDIRSKEILAQMNIEELEHREAALNHGGKALSAPVRVSMRWMANRMKGLAYHL</sequence>
<evidence type="ECO:0000256" key="6">
    <source>
        <dbReference type="ARBA" id="ARBA00023004"/>
    </source>
</evidence>
<keyword evidence="4 9" id="KW-0479">Metal-binding</keyword>
<evidence type="ECO:0000313" key="10">
    <source>
        <dbReference type="EMBL" id="SJM37309.1"/>
    </source>
</evidence>
<proteinExistence type="inferred from homology"/>
<feature type="binding site" evidence="9">
    <location>
        <position position="95"/>
    </location>
    <ligand>
        <name>Fe cation</name>
        <dbReference type="ChEBI" id="CHEBI:24875"/>
        <label>1</label>
    </ligand>
</feature>
<evidence type="ECO:0000256" key="7">
    <source>
        <dbReference type="ARBA" id="ARBA00023033"/>
    </source>
</evidence>
<dbReference type="Pfam" id="PF03232">
    <property type="entry name" value="COQ7"/>
    <property type="match status" value="1"/>
</dbReference>
<accession>A0A1R4EFY7</accession>
<keyword evidence="8 9" id="KW-0472">Membrane</keyword>
<feature type="binding site" evidence="9">
    <location>
        <position position="176"/>
    </location>
    <ligand>
        <name>Fe cation</name>
        <dbReference type="ChEBI" id="CHEBI:24875"/>
        <label>2</label>
    </ligand>
</feature>
<dbReference type="OrthoDB" id="5192789at2"/>
<dbReference type="GO" id="GO:0008682">
    <property type="term" value="F:3-demethoxyubiquinol 3-hydroxylase activity"/>
    <property type="evidence" value="ECO:0007669"/>
    <property type="project" value="UniProtKB-EC"/>
</dbReference>
<dbReference type="EC" id="1.14.99.60" evidence="9"/>
<dbReference type="NCBIfam" id="NF033656">
    <property type="entry name" value="DMQ_monoox_COQ7"/>
    <property type="match status" value="1"/>
</dbReference>
<comment type="cofactor">
    <cofactor evidence="9">
        <name>Fe cation</name>
        <dbReference type="ChEBI" id="CHEBI:24875"/>
    </cofactor>
    <text evidence="9">Binds 2 iron ions per subunit.</text>
</comment>
<evidence type="ECO:0000256" key="5">
    <source>
        <dbReference type="ARBA" id="ARBA00023002"/>
    </source>
</evidence>
<dbReference type="Proteomes" id="UP000188169">
    <property type="component" value="Unassembled WGS sequence"/>
</dbReference>
<keyword evidence="2 9" id="KW-1003">Cell membrane</keyword>
<dbReference type="PANTHER" id="PTHR11237:SF4">
    <property type="entry name" value="5-DEMETHOXYUBIQUINONE HYDROXYLASE, MITOCHONDRIAL"/>
    <property type="match status" value="1"/>
</dbReference>
<keyword evidence="6 9" id="KW-0408">Iron</keyword>
<dbReference type="GO" id="GO:0046872">
    <property type="term" value="F:metal ion binding"/>
    <property type="evidence" value="ECO:0007669"/>
    <property type="project" value="UniProtKB-KW"/>
</dbReference>
<feature type="binding site" evidence="9">
    <location>
        <position position="176"/>
    </location>
    <ligand>
        <name>Fe cation</name>
        <dbReference type="ChEBI" id="CHEBI:24875"/>
        <label>1</label>
    </ligand>
</feature>
<dbReference type="RefSeq" id="WP_077448707.1">
    <property type="nucleotide sequence ID" value="NZ_FUGD01000080.1"/>
</dbReference>
<name>A0A1R4EFY7_9GAMM</name>
<gene>
    <name evidence="9 10" type="primary">coq7</name>
    <name evidence="10" type="ORF">A1019T_01281</name>
</gene>
<feature type="binding site" evidence="9">
    <location>
        <position position="62"/>
    </location>
    <ligand>
        <name>Fe cation</name>
        <dbReference type="ChEBI" id="CHEBI:24875"/>
        <label>1</label>
    </ligand>
</feature>
<keyword evidence="7 9" id="KW-0503">Monooxygenase</keyword>
<organism evidence="10 11">
    <name type="scientific">Psychrobacter pasteurii</name>
    <dbReference type="NCBI Taxonomy" id="1945520"/>
    <lineage>
        <taxon>Bacteria</taxon>
        <taxon>Pseudomonadati</taxon>
        <taxon>Pseudomonadota</taxon>
        <taxon>Gammaproteobacteria</taxon>
        <taxon>Moraxellales</taxon>
        <taxon>Moraxellaceae</taxon>
        <taxon>Psychrobacter</taxon>
    </lineage>
</organism>
<feature type="binding site" evidence="9">
    <location>
        <position position="144"/>
    </location>
    <ligand>
        <name>Fe cation</name>
        <dbReference type="ChEBI" id="CHEBI:24875"/>
        <label>2</label>
    </ligand>
</feature>
<dbReference type="InterPro" id="IPR012347">
    <property type="entry name" value="Ferritin-like"/>
</dbReference>
<protein>
    <recommendedName>
        <fullName evidence="9">3-demethoxyubiquinol 3-hydroxylase</fullName>
        <shortName evidence="9">DMQ hydroxylase</shortName>
        <ecNumber evidence="9">1.14.99.60</ecNumber>
    </recommendedName>
    <alternativeName>
        <fullName evidence="9">2-nonaprenyl-3-methyl-6-methoxy-1,4-benzoquinol hydroxylase</fullName>
    </alternativeName>
</protein>
<evidence type="ECO:0000256" key="9">
    <source>
        <dbReference type="HAMAP-Rule" id="MF_01658"/>
    </source>
</evidence>
<dbReference type="GO" id="GO:0005886">
    <property type="term" value="C:plasma membrane"/>
    <property type="evidence" value="ECO:0007669"/>
    <property type="project" value="UniProtKB-SubCell"/>
</dbReference>
<dbReference type="InterPro" id="IPR047809">
    <property type="entry name" value="COQ7_proteobact"/>
</dbReference>
<feature type="binding site" evidence="9">
    <location>
        <position position="92"/>
    </location>
    <ligand>
        <name>Fe cation</name>
        <dbReference type="ChEBI" id="CHEBI:24875"/>
        <label>1</label>
    </ligand>
</feature>
<comment type="function">
    <text evidence="9">Catalyzes the hydroxylation of 2-nonaprenyl-3-methyl-6-methoxy-1,4-benzoquinol during ubiquinone biosynthesis.</text>
</comment>
<comment type="pathway">
    <text evidence="1 9">Cofactor biosynthesis; ubiquinone biosynthesis.</text>
</comment>
<dbReference type="SUPFAM" id="SSF47240">
    <property type="entry name" value="Ferritin-like"/>
    <property type="match status" value="1"/>
</dbReference>
<dbReference type="GO" id="GO:0006744">
    <property type="term" value="P:ubiquinone biosynthetic process"/>
    <property type="evidence" value="ECO:0007669"/>
    <property type="project" value="UniProtKB-UniRule"/>
</dbReference>
<evidence type="ECO:0000256" key="1">
    <source>
        <dbReference type="ARBA" id="ARBA00004749"/>
    </source>
</evidence>
<feature type="binding site" evidence="9">
    <location>
        <position position="92"/>
    </location>
    <ligand>
        <name>Fe cation</name>
        <dbReference type="ChEBI" id="CHEBI:24875"/>
        <label>2</label>
    </ligand>
</feature>
<dbReference type="InterPro" id="IPR009078">
    <property type="entry name" value="Ferritin-like_SF"/>
</dbReference>
<keyword evidence="11" id="KW-1185">Reference proteome</keyword>
<reference evidence="11" key="1">
    <citation type="submission" date="2017-02" db="EMBL/GenBank/DDBJ databases">
        <authorList>
            <person name="Mornico D."/>
        </authorList>
    </citation>
    <scope>NUCLEOTIDE SEQUENCE [LARGE SCALE GENOMIC DNA]</scope>
</reference>
<dbReference type="InterPro" id="IPR011566">
    <property type="entry name" value="Ubq_synth_Coq7"/>
</dbReference>
<keyword evidence="3 9" id="KW-0831">Ubiquinone biosynthesis</keyword>
<dbReference type="Gene3D" id="1.20.1260.10">
    <property type="match status" value="1"/>
</dbReference>
<dbReference type="HAMAP" id="MF_01658">
    <property type="entry name" value="COQ7"/>
    <property type="match status" value="1"/>
</dbReference>
<evidence type="ECO:0000256" key="4">
    <source>
        <dbReference type="ARBA" id="ARBA00022723"/>
    </source>
</evidence>
<dbReference type="CDD" id="cd01042">
    <property type="entry name" value="DMQH"/>
    <property type="match status" value="1"/>
</dbReference>
<keyword evidence="5 9" id="KW-0560">Oxidoreductase</keyword>
<comment type="similarity">
    <text evidence="9">Belongs to the COQ7 family.</text>
</comment>
<dbReference type="STRING" id="1945520.A1019T_01281"/>
<dbReference type="EMBL" id="FUGD01000080">
    <property type="protein sequence ID" value="SJM37309.1"/>
    <property type="molecule type" value="Genomic_DNA"/>
</dbReference>